<gene>
    <name evidence="10" type="ORF">MTR62_13245</name>
</gene>
<dbReference type="SMART" id="SM00862">
    <property type="entry name" value="Trans_reg_C"/>
    <property type="match status" value="1"/>
</dbReference>
<dbReference type="InterPro" id="IPR001867">
    <property type="entry name" value="OmpR/PhoB-type_DNA-bd"/>
</dbReference>
<evidence type="ECO:0000256" key="2">
    <source>
        <dbReference type="ARBA" id="ARBA00023012"/>
    </source>
</evidence>
<dbReference type="InterPro" id="IPR036388">
    <property type="entry name" value="WH-like_DNA-bd_sf"/>
</dbReference>
<keyword evidence="4 7" id="KW-0238">DNA-binding</keyword>
<evidence type="ECO:0000256" key="1">
    <source>
        <dbReference type="ARBA" id="ARBA00022553"/>
    </source>
</evidence>
<feature type="domain" description="OmpR/PhoB-type" evidence="9">
    <location>
        <begin position="141"/>
        <end position="241"/>
    </location>
</feature>
<dbReference type="Proteomes" id="UP001162881">
    <property type="component" value="Unassembled WGS sequence"/>
</dbReference>
<accession>A0ABT0BFL9</accession>
<dbReference type="InterPro" id="IPR011006">
    <property type="entry name" value="CheY-like_superfamily"/>
</dbReference>
<dbReference type="PANTHER" id="PTHR48111:SF4">
    <property type="entry name" value="DNA-BINDING DUAL TRANSCRIPTIONAL REGULATOR OMPR"/>
    <property type="match status" value="1"/>
</dbReference>
<dbReference type="InterPro" id="IPR016032">
    <property type="entry name" value="Sig_transdc_resp-reg_C-effctor"/>
</dbReference>
<dbReference type="SMART" id="SM00448">
    <property type="entry name" value="REC"/>
    <property type="match status" value="1"/>
</dbReference>
<feature type="modified residue" description="4-aspartylphosphate" evidence="6">
    <location>
        <position position="61"/>
    </location>
</feature>
<evidence type="ECO:0000256" key="3">
    <source>
        <dbReference type="ARBA" id="ARBA00023015"/>
    </source>
</evidence>
<evidence type="ECO:0000256" key="4">
    <source>
        <dbReference type="ARBA" id="ARBA00023125"/>
    </source>
</evidence>
<dbReference type="InterPro" id="IPR039420">
    <property type="entry name" value="WalR-like"/>
</dbReference>
<dbReference type="CDD" id="cd17574">
    <property type="entry name" value="REC_OmpR"/>
    <property type="match status" value="1"/>
</dbReference>
<dbReference type="Pfam" id="PF00072">
    <property type="entry name" value="Response_reg"/>
    <property type="match status" value="1"/>
</dbReference>
<evidence type="ECO:0000256" key="7">
    <source>
        <dbReference type="PROSITE-ProRule" id="PRU01091"/>
    </source>
</evidence>
<evidence type="ECO:0000256" key="6">
    <source>
        <dbReference type="PROSITE-ProRule" id="PRU00169"/>
    </source>
</evidence>
<evidence type="ECO:0000313" key="10">
    <source>
        <dbReference type="EMBL" id="MCJ2183648.1"/>
    </source>
</evidence>
<evidence type="ECO:0000313" key="11">
    <source>
        <dbReference type="Proteomes" id="UP001162881"/>
    </source>
</evidence>
<keyword evidence="1 6" id="KW-0597">Phosphoprotein</keyword>
<keyword evidence="2" id="KW-0902">Two-component regulatory system</keyword>
<proteinExistence type="predicted"/>
<organism evidence="10 11">
    <name type="scientific">Novosphingobium organovorum</name>
    <dbReference type="NCBI Taxonomy" id="2930092"/>
    <lineage>
        <taxon>Bacteria</taxon>
        <taxon>Pseudomonadati</taxon>
        <taxon>Pseudomonadota</taxon>
        <taxon>Alphaproteobacteria</taxon>
        <taxon>Sphingomonadales</taxon>
        <taxon>Sphingomonadaceae</taxon>
        <taxon>Novosphingobium</taxon>
    </lineage>
</organism>
<dbReference type="PROSITE" id="PS50110">
    <property type="entry name" value="RESPONSE_REGULATORY"/>
    <property type="match status" value="1"/>
</dbReference>
<keyword evidence="3" id="KW-0805">Transcription regulation</keyword>
<feature type="DNA-binding region" description="OmpR/PhoB-type" evidence="7">
    <location>
        <begin position="141"/>
        <end position="241"/>
    </location>
</feature>
<keyword evidence="5" id="KW-0804">Transcription</keyword>
<feature type="domain" description="Response regulatory" evidence="8">
    <location>
        <begin position="13"/>
        <end position="126"/>
    </location>
</feature>
<dbReference type="EMBL" id="JALHLF010000055">
    <property type="protein sequence ID" value="MCJ2183648.1"/>
    <property type="molecule type" value="Genomic_DNA"/>
</dbReference>
<reference evidence="10" key="1">
    <citation type="submission" date="2022-03" db="EMBL/GenBank/DDBJ databases">
        <title>Identification of a novel bacterium isolated from mangrove sediments.</title>
        <authorList>
            <person name="Pan X."/>
        </authorList>
    </citation>
    <scope>NUCLEOTIDE SEQUENCE</scope>
    <source>
        <strain evidence="10">B1949</strain>
    </source>
</reference>
<comment type="caution">
    <text evidence="10">The sequence shown here is derived from an EMBL/GenBank/DDBJ whole genome shotgun (WGS) entry which is preliminary data.</text>
</comment>
<protein>
    <submittedName>
        <fullName evidence="10">Response regulator</fullName>
    </submittedName>
</protein>
<sequence>MTAQSQATFSQGMIAVVEDDPGIRGLVKSLLEREGFTVTAFESSRGLDEHVLARLDCLILDLMLPGEDGLDICRRLRVEMPRLPILIVTAKDDPIDRIIGLEIGADDYLAKPFNKRELLARLRSIIRRTRDIEAAGSKESGDTYRFDGWVLRVGSRELSDPRGEPVILTTSEFDLLHALVLHPRRVLSRDLLIDWTRGGSANPFDRVIDVQMSRLRRKLGDHPRESAMIRTVRGDGYLFAPNVIRS</sequence>
<evidence type="ECO:0000259" key="9">
    <source>
        <dbReference type="PROSITE" id="PS51755"/>
    </source>
</evidence>
<dbReference type="SUPFAM" id="SSF52172">
    <property type="entry name" value="CheY-like"/>
    <property type="match status" value="1"/>
</dbReference>
<dbReference type="Gene3D" id="6.10.250.690">
    <property type="match status" value="1"/>
</dbReference>
<dbReference type="PROSITE" id="PS51755">
    <property type="entry name" value="OMPR_PHOB"/>
    <property type="match status" value="1"/>
</dbReference>
<dbReference type="Gene3D" id="3.40.50.2300">
    <property type="match status" value="1"/>
</dbReference>
<evidence type="ECO:0000259" key="8">
    <source>
        <dbReference type="PROSITE" id="PS50110"/>
    </source>
</evidence>
<name>A0ABT0BFL9_9SPHN</name>
<dbReference type="CDD" id="cd00383">
    <property type="entry name" value="trans_reg_C"/>
    <property type="match status" value="1"/>
</dbReference>
<dbReference type="Pfam" id="PF00486">
    <property type="entry name" value="Trans_reg_C"/>
    <property type="match status" value="1"/>
</dbReference>
<dbReference type="SUPFAM" id="SSF46894">
    <property type="entry name" value="C-terminal effector domain of the bipartite response regulators"/>
    <property type="match status" value="1"/>
</dbReference>
<dbReference type="InterPro" id="IPR001789">
    <property type="entry name" value="Sig_transdc_resp-reg_receiver"/>
</dbReference>
<dbReference type="PANTHER" id="PTHR48111">
    <property type="entry name" value="REGULATOR OF RPOS"/>
    <property type="match status" value="1"/>
</dbReference>
<evidence type="ECO:0000256" key="5">
    <source>
        <dbReference type="ARBA" id="ARBA00023163"/>
    </source>
</evidence>
<dbReference type="Gene3D" id="1.10.10.10">
    <property type="entry name" value="Winged helix-like DNA-binding domain superfamily/Winged helix DNA-binding domain"/>
    <property type="match status" value="1"/>
</dbReference>
<dbReference type="RefSeq" id="WP_244021648.1">
    <property type="nucleotide sequence ID" value="NZ_JALHLF010000055.1"/>
</dbReference>
<keyword evidence="11" id="KW-1185">Reference proteome</keyword>